<dbReference type="SUPFAM" id="SSF56784">
    <property type="entry name" value="HAD-like"/>
    <property type="match status" value="1"/>
</dbReference>
<gene>
    <name evidence="1" type="ORF">BTBSAS_10043</name>
</gene>
<dbReference type="PANTHER" id="PTHR10000:SF53">
    <property type="entry name" value="5-AMINO-6-(5-PHOSPHO-D-RIBITYLAMINO)URACIL PHOSPHATASE YBJI-RELATED"/>
    <property type="match status" value="1"/>
</dbReference>
<name>A0A2X0QWM1_BROTH</name>
<dbReference type="Gene3D" id="3.30.1240.10">
    <property type="match status" value="1"/>
</dbReference>
<dbReference type="Gene3D" id="3.40.50.1000">
    <property type="entry name" value="HAD superfamily/HAD-like"/>
    <property type="match status" value="1"/>
</dbReference>
<dbReference type="SFLD" id="SFLDS00003">
    <property type="entry name" value="Haloacid_Dehalogenase"/>
    <property type="match status" value="1"/>
</dbReference>
<reference evidence="2" key="1">
    <citation type="submission" date="2018-04" db="EMBL/GenBank/DDBJ databases">
        <authorList>
            <person name="Illikoud N."/>
        </authorList>
    </citation>
    <scope>NUCLEOTIDE SEQUENCE [LARGE SCALE GENOMIC DNA]</scope>
</reference>
<dbReference type="InterPro" id="IPR023214">
    <property type="entry name" value="HAD_sf"/>
</dbReference>
<dbReference type="InterPro" id="IPR000150">
    <property type="entry name" value="Cof"/>
</dbReference>
<dbReference type="AlphaFoldDB" id="A0A2X0QWM1"/>
<dbReference type="SFLD" id="SFLDG01144">
    <property type="entry name" value="C2.B.4:_PGP_Like"/>
    <property type="match status" value="1"/>
</dbReference>
<dbReference type="EC" id="3.1.3.-" evidence="1"/>
<proteinExistence type="predicted"/>
<organism evidence="1 2">
    <name type="scientific">Brochothrix thermosphacta</name>
    <name type="common">Microbacterium thermosphactum</name>
    <dbReference type="NCBI Taxonomy" id="2756"/>
    <lineage>
        <taxon>Bacteria</taxon>
        <taxon>Bacillati</taxon>
        <taxon>Bacillota</taxon>
        <taxon>Bacilli</taxon>
        <taxon>Bacillales</taxon>
        <taxon>Listeriaceae</taxon>
        <taxon>Brochothrix</taxon>
    </lineage>
</organism>
<dbReference type="EMBL" id="OUNC01000001">
    <property type="protein sequence ID" value="SPP25534.1"/>
    <property type="molecule type" value="Genomic_DNA"/>
</dbReference>
<sequence length="265" mass="30076">MVKMIAVDMDGTFLSSTKEYNRERFAQLYTKMQEQDVKFVVASGNQYYQLKSFFPEIASDISFVAENGALVISEDEELLCGKMQESLIQDILIFLETIPDVRTILCGRQSAYVETKFLPELIEEAQQYYHRLDVVPTFKELPEDVFFKFALNVPDTETTTIMAIINEKFGEKIAAVTSGHGDIDIIIKGLHKANGLRVLQEKWQIRADDIVAFGDGGNDLEMLRHVGHSYAMENGSDIVRETAKYHAPHNDTEGVLEVIEKLLNR</sequence>
<dbReference type="NCBIfam" id="TIGR01484">
    <property type="entry name" value="HAD-SF-IIB"/>
    <property type="match status" value="1"/>
</dbReference>
<dbReference type="GO" id="GO:0016791">
    <property type="term" value="F:phosphatase activity"/>
    <property type="evidence" value="ECO:0007669"/>
    <property type="project" value="TreeGrafter"/>
</dbReference>
<dbReference type="PROSITE" id="PS01229">
    <property type="entry name" value="COF_2"/>
    <property type="match status" value="1"/>
</dbReference>
<dbReference type="SFLD" id="SFLDG01140">
    <property type="entry name" value="C2.B:_Phosphomannomutase_and_P"/>
    <property type="match status" value="1"/>
</dbReference>
<accession>A0A2X0QWM1</accession>
<dbReference type="GO" id="GO:0005829">
    <property type="term" value="C:cytosol"/>
    <property type="evidence" value="ECO:0007669"/>
    <property type="project" value="TreeGrafter"/>
</dbReference>
<evidence type="ECO:0000313" key="2">
    <source>
        <dbReference type="Proteomes" id="UP000270190"/>
    </source>
</evidence>
<dbReference type="Pfam" id="PF08282">
    <property type="entry name" value="Hydrolase_3"/>
    <property type="match status" value="1"/>
</dbReference>
<dbReference type="NCBIfam" id="TIGR00099">
    <property type="entry name" value="Cof-subfamily"/>
    <property type="match status" value="1"/>
</dbReference>
<dbReference type="Proteomes" id="UP000270190">
    <property type="component" value="Unassembled WGS sequence"/>
</dbReference>
<dbReference type="CDD" id="cd07518">
    <property type="entry name" value="HAD_YbiV-Like"/>
    <property type="match status" value="1"/>
</dbReference>
<evidence type="ECO:0000313" key="1">
    <source>
        <dbReference type="EMBL" id="SPP25534.1"/>
    </source>
</evidence>
<protein>
    <submittedName>
        <fullName evidence="1">Putative phosphatase</fullName>
        <ecNumber evidence="1">3.1.3.-</ecNumber>
    </submittedName>
</protein>
<dbReference type="InterPro" id="IPR036412">
    <property type="entry name" value="HAD-like_sf"/>
</dbReference>
<dbReference type="InterPro" id="IPR006379">
    <property type="entry name" value="HAD-SF_hydro_IIB"/>
</dbReference>
<dbReference type="GO" id="GO:0000287">
    <property type="term" value="F:magnesium ion binding"/>
    <property type="evidence" value="ECO:0007669"/>
    <property type="project" value="TreeGrafter"/>
</dbReference>
<keyword evidence="1" id="KW-0378">Hydrolase</keyword>
<dbReference type="PANTHER" id="PTHR10000">
    <property type="entry name" value="PHOSPHOSERINE PHOSPHATASE"/>
    <property type="match status" value="1"/>
</dbReference>